<proteinExistence type="predicted"/>
<evidence type="ECO:0000313" key="1">
    <source>
        <dbReference type="EMBL" id="MEQ2237323.1"/>
    </source>
</evidence>
<keyword evidence="2" id="KW-1185">Reference proteome</keyword>
<feature type="non-terminal residue" evidence="1">
    <location>
        <position position="1"/>
    </location>
</feature>
<reference evidence="1 2" key="1">
    <citation type="submission" date="2021-06" db="EMBL/GenBank/DDBJ databases">
        <authorList>
            <person name="Palmer J.M."/>
        </authorList>
    </citation>
    <scope>NUCLEOTIDE SEQUENCE [LARGE SCALE GENOMIC DNA]</scope>
    <source>
        <strain evidence="2">if_2019</strain>
        <tissue evidence="1">Muscle</tissue>
    </source>
</reference>
<accession>A0ABV0U0G4</accession>
<protein>
    <submittedName>
        <fullName evidence="1">Uncharacterized protein</fullName>
    </submittedName>
</protein>
<organism evidence="1 2">
    <name type="scientific">Ilyodon furcidens</name>
    <name type="common">goldbreast splitfin</name>
    <dbReference type="NCBI Taxonomy" id="33524"/>
    <lineage>
        <taxon>Eukaryota</taxon>
        <taxon>Metazoa</taxon>
        <taxon>Chordata</taxon>
        <taxon>Craniata</taxon>
        <taxon>Vertebrata</taxon>
        <taxon>Euteleostomi</taxon>
        <taxon>Actinopterygii</taxon>
        <taxon>Neopterygii</taxon>
        <taxon>Teleostei</taxon>
        <taxon>Neoteleostei</taxon>
        <taxon>Acanthomorphata</taxon>
        <taxon>Ovalentaria</taxon>
        <taxon>Atherinomorphae</taxon>
        <taxon>Cyprinodontiformes</taxon>
        <taxon>Goodeidae</taxon>
        <taxon>Ilyodon</taxon>
    </lineage>
</organism>
<name>A0ABV0U0G4_9TELE</name>
<sequence>ANLTDNITLISADSHKDDILCTLWNEGRNNKCSDKKPFSCVLRDCHNKTELDARCSQKTKGNDTIYLFHFWCFLAHLSNKTECTNFGTVIKTVERIWNALNPGKF</sequence>
<evidence type="ECO:0000313" key="2">
    <source>
        <dbReference type="Proteomes" id="UP001482620"/>
    </source>
</evidence>
<dbReference type="Proteomes" id="UP001482620">
    <property type="component" value="Unassembled WGS sequence"/>
</dbReference>
<gene>
    <name evidence="1" type="ORF">ILYODFUR_022028</name>
</gene>
<dbReference type="EMBL" id="JAHRIQ010048740">
    <property type="protein sequence ID" value="MEQ2237323.1"/>
    <property type="molecule type" value="Genomic_DNA"/>
</dbReference>
<comment type="caution">
    <text evidence="1">The sequence shown here is derived from an EMBL/GenBank/DDBJ whole genome shotgun (WGS) entry which is preliminary data.</text>
</comment>